<gene>
    <name evidence="1" type="ORF">MNBD_GAMMA16-2315</name>
</gene>
<sequence>MNTLSSYNLFRNKTYMTRLSIDDIQIGMVLDEEIKNSTGTVLLPSDTKIVEKHIRAMKMWGIQDISIRIDADDKSSNDKIQNISPEKIKLASLEMAKRFTHTDLKHPAIRTLLKIATLHHAENS</sequence>
<name>A0A3B0ZBC1_9ZZZZ</name>
<reference evidence="1" key="1">
    <citation type="submission" date="2018-06" db="EMBL/GenBank/DDBJ databases">
        <authorList>
            <person name="Zhirakovskaya E."/>
        </authorList>
    </citation>
    <scope>NUCLEOTIDE SEQUENCE</scope>
</reference>
<protein>
    <submittedName>
        <fullName evidence="1">Uncharacterized protein</fullName>
    </submittedName>
</protein>
<dbReference type="AlphaFoldDB" id="A0A3B0ZBC1"/>
<organism evidence="1">
    <name type="scientific">hydrothermal vent metagenome</name>
    <dbReference type="NCBI Taxonomy" id="652676"/>
    <lineage>
        <taxon>unclassified sequences</taxon>
        <taxon>metagenomes</taxon>
        <taxon>ecological metagenomes</taxon>
    </lineage>
</organism>
<evidence type="ECO:0000313" key="1">
    <source>
        <dbReference type="EMBL" id="VAW84822.1"/>
    </source>
</evidence>
<proteinExistence type="predicted"/>
<dbReference type="EMBL" id="UOFO01000053">
    <property type="protein sequence ID" value="VAW84822.1"/>
    <property type="molecule type" value="Genomic_DNA"/>
</dbReference>
<accession>A0A3B0ZBC1</accession>